<accession>A0A1M6CVV5</accession>
<dbReference type="GO" id="GO:0160147">
    <property type="term" value="F:tRNA pseudouridine(38-40) synthase activity"/>
    <property type="evidence" value="ECO:0007669"/>
    <property type="project" value="UniProtKB-EC"/>
</dbReference>
<dbReference type="InterPro" id="IPR020095">
    <property type="entry name" value="PsdUridine_synth_TruA_C"/>
</dbReference>
<dbReference type="InterPro" id="IPR020094">
    <property type="entry name" value="TruA/RsuA/RluB/E/F_N"/>
</dbReference>
<dbReference type="PANTHER" id="PTHR11142:SF0">
    <property type="entry name" value="TRNA PSEUDOURIDINE SYNTHASE-LIKE 1"/>
    <property type="match status" value="1"/>
</dbReference>
<dbReference type="FunFam" id="3.30.70.580:FF:000001">
    <property type="entry name" value="tRNA pseudouridine synthase A"/>
    <property type="match status" value="1"/>
</dbReference>
<keyword evidence="10" id="KW-1185">Reference proteome</keyword>
<evidence type="ECO:0000256" key="4">
    <source>
        <dbReference type="HAMAP-Rule" id="MF_00171"/>
    </source>
</evidence>
<dbReference type="CDD" id="cd02570">
    <property type="entry name" value="PseudoU_synth_EcTruA"/>
    <property type="match status" value="1"/>
</dbReference>
<dbReference type="HAMAP" id="MF_00171">
    <property type="entry name" value="TruA"/>
    <property type="match status" value="1"/>
</dbReference>
<dbReference type="STRING" id="415425.SAMN05444363_1126"/>
<evidence type="ECO:0000259" key="8">
    <source>
        <dbReference type="Pfam" id="PF01416"/>
    </source>
</evidence>
<comment type="catalytic activity">
    <reaction evidence="4 7">
        <text>uridine(38/39/40) in tRNA = pseudouridine(38/39/40) in tRNA</text>
        <dbReference type="Rhea" id="RHEA:22376"/>
        <dbReference type="Rhea" id="RHEA-COMP:10085"/>
        <dbReference type="Rhea" id="RHEA-COMP:10087"/>
        <dbReference type="ChEBI" id="CHEBI:65314"/>
        <dbReference type="ChEBI" id="CHEBI:65315"/>
        <dbReference type="EC" id="5.4.99.12"/>
    </reaction>
</comment>
<reference evidence="10" key="1">
    <citation type="submission" date="2016-11" db="EMBL/GenBank/DDBJ databases">
        <authorList>
            <person name="Varghese N."/>
            <person name="Submissions S."/>
        </authorList>
    </citation>
    <scope>NUCLEOTIDE SEQUENCE [LARGE SCALE GENOMIC DNA]</scope>
    <source>
        <strain evidence="10">DSM 18829</strain>
    </source>
</reference>
<dbReference type="NCBIfam" id="TIGR00071">
    <property type="entry name" value="hisT_truA"/>
    <property type="match status" value="1"/>
</dbReference>
<dbReference type="EMBL" id="FQZI01000002">
    <property type="protein sequence ID" value="SHI65152.1"/>
    <property type="molecule type" value="Genomic_DNA"/>
</dbReference>
<dbReference type="Gene3D" id="3.30.70.660">
    <property type="entry name" value="Pseudouridine synthase I, catalytic domain, C-terminal subdomain"/>
    <property type="match status" value="1"/>
</dbReference>
<dbReference type="InterPro" id="IPR020097">
    <property type="entry name" value="PsdUridine_synth_TruA_a/b_dom"/>
</dbReference>
<dbReference type="Pfam" id="PF01416">
    <property type="entry name" value="PseudoU_synth_1"/>
    <property type="match status" value="2"/>
</dbReference>
<dbReference type="RefSeq" id="WP_073309390.1">
    <property type="nucleotide sequence ID" value="NZ_FQZI01000002.1"/>
</dbReference>
<comment type="caution">
    <text evidence="4">Lacks conserved residue(s) required for the propagation of feature annotation.</text>
</comment>
<keyword evidence="2 4" id="KW-0819">tRNA processing</keyword>
<evidence type="ECO:0000256" key="6">
    <source>
        <dbReference type="PIRSR" id="PIRSR001430-2"/>
    </source>
</evidence>
<evidence type="ECO:0000256" key="5">
    <source>
        <dbReference type="PIRSR" id="PIRSR001430-1"/>
    </source>
</evidence>
<dbReference type="Proteomes" id="UP000184488">
    <property type="component" value="Unassembled WGS sequence"/>
</dbReference>
<evidence type="ECO:0000256" key="2">
    <source>
        <dbReference type="ARBA" id="ARBA00022694"/>
    </source>
</evidence>
<evidence type="ECO:0000256" key="3">
    <source>
        <dbReference type="ARBA" id="ARBA00023235"/>
    </source>
</evidence>
<dbReference type="AlphaFoldDB" id="A0A1M6CVV5"/>
<dbReference type="SUPFAM" id="SSF55120">
    <property type="entry name" value="Pseudouridine synthase"/>
    <property type="match status" value="1"/>
</dbReference>
<comment type="similarity">
    <text evidence="1 4 7">Belongs to the tRNA pseudouridine synthase TruA family.</text>
</comment>
<sequence>MRYFIEFAYKGTHYHGWQYQPNAISVQETLNKVFSTLLQDEIEIVGAGRTDTGVHASQMYGHFDTEKTLDLEQLKYKANSFLPKDIAISKIIKVHDDAHARFDATSRTYHYHISTIKDVFNNELTWFSQQKLDIEAMNNAAKLLLNFTDFQCFSKSNTDVFTYNCDITEAYWTQKNNELIFTISADRFLRNMVRAIVGTLVNIGLHKITIDDFIKIIESKDRKKAGFSVPAQGLFLTQIKYPYINNDESI</sequence>
<comment type="subunit">
    <text evidence="4">Homodimer.</text>
</comment>
<evidence type="ECO:0000256" key="7">
    <source>
        <dbReference type="RuleBase" id="RU003792"/>
    </source>
</evidence>
<dbReference type="InterPro" id="IPR020103">
    <property type="entry name" value="PsdUridine_synth_cat_dom_sf"/>
</dbReference>
<proteinExistence type="inferred from homology"/>
<evidence type="ECO:0000313" key="9">
    <source>
        <dbReference type="EMBL" id="SHI65152.1"/>
    </source>
</evidence>
<dbReference type="OrthoDB" id="9811823at2"/>
<feature type="binding site" evidence="4 6">
    <location>
        <position position="109"/>
    </location>
    <ligand>
        <name>substrate</name>
    </ligand>
</feature>
<dbReference type="PANTHER" id="PTHR11142">
    <property type="entry name" value="PSEUDOURIDYLATE SYNTHASE"/>
    <property type="match status" value="1"/>
</dbReference>
<comment type="function">
    <text evidence="4">Formation of pseudouridine at positions 38, 39 and 40 in the anticodon stem and loop of transfer RNAs.</text>
</comment>
<organism evidence="9 10">
    <name type="scientific">Flavobacterium terrae</name>
    <dbReference type="NCBI Taxonomy" id="415425"/>
    <lineage>
        <taxon>Bacteria</taxon>
        <taxon>Pseudomonadati</taxon>
        <taxon>Bacteroidota</taxon>
        <taxon>Flavobacteriia</taxon>
        <taxon>Flavobacteriales</taxon>
        <taxon>Flavobacteriaceae</taxon>
        <taxon>Flavobacterium</taxon>
    </lineage>
</organism>
<evidence type="ECO:0000313" key="10">
    <source>
        <dbReference type="Proteomes" id="UP000184488"/>
    </source>
</evidence>
<dbReference type="GO" id="GO:0003723">
    <property type="term" value="F:RNA binding"/>
    <property type="evidence" value="ECO:0007669"/>
    <property type="project" value="InterPro"/>
</dbReference>
<dbReference type="EC" id="5.4.99.12" evidence="4"/>
<feature type="domain" description="Pseudouridine synthase I TruA alpha/beta" evidence="8">
    <location>
        <begin position="8"/>
        <end position="103"/>
    </location>
</feature>
<dbReference type="Gene3D" id="3.30.70.580">
    <property type="entry name" value="Pseudouridine synthase I, catalytic domain, N-terminal subdomain"/>
    <property type="match status" value="1"/>
</dbReference>
<evidence type="ECO:0000256" key="1">
    <source>
        <dbReference type="ARBA" id="ARBA00009375"/>
    </source>
</evidence>
<keyword evidence="3 4" id="KW-0413">Isomerase</keyword>
<gene>
    <name evidence="4" type="primary">truA</name>
    <name evidence="9" type="ORF">SAMN05444363_1126</name>
</gene>
<protein>
    <recommendedName>
        <fullName evidence="4">tRNA pseudouridine synthase A</fullName>
        <ecNumber evidence="4">5.4.99.12</ecNumber>
    </recommendedName>
    <alternativeName>
        <fullName evidence="4">tRNA pseudouridine(38-40) synthase</fullName>
    </alternativeName>
    <alternativeName>
        <fullName evidence="4">tRNA pseudouridylate synthase I</fullName>
    </alternativeName>
    <alternativeName>
        <fullName evidence="4">tRNA-uridine isomerase I</fullName>
    </alternativeName>
</protein>
<feature type="domain" description="Pseudouridine synthase I TruA alpha/beta" evidence="8">
    <location>
        <begin position="140"/>
        <end position="242"/>
    </location>
</feature>
<dbReference type="GO" id="GO:0031119">
    <property type="term" value="P:tRNA pseudouridine synthesis"/>
    <property type="evidence" value="ECO:0007669"/>
    <property type="project" value="UniProtKB-UniRule"/>
</dbReference>
<dbReference type="InterPro" id="IPR001406">
    <property type="entry name" value="PsdUridine_synth_TruA"/>
</dbReference>
<name>A0A1M6CVV5_9FLAO</name>
<dbReference type="PIRSF" id="PIRSF001430">
    <property type="entry name" value="tRNA_psdUrid_synth"/>
    <property type="match status" value="1"/>
</dbReference>
<feature type="active site" description="Nucleophile" evidence="4 5">
    <location>
        <position position="51"/>
    </location>
</feature>